<dbReference type="PANTHER" id="PTHR24421">
    <property type="entry name" value="NITRATE/NITRITE SENSOR PROTEIN NARX-RELATED"/>
    <property type="match status" value="1"/>
</dbReference>
<keyword evidence="4" id="KW-0472">Membrane</keyword>
<evidence type="ECO:0000256" key="3">
    <source>
        <dbReference type="ARBA" id="ARBA00023012"/>
    </source>
</evidence>
<feature type="transmembrane region" description="Helical" evidence="4">
    <location>
        <begin position="329"/>
        <end position="350"/>
    </location>
</feature>
<feature type="transmembrane region" description="Helical" evidence="4">
    <location>
        <begin position="206"/>
        <end position="227"/>
    </location>
</feature>
<evidence type="ECO:0000259" key="5">
    <source>
        <dbReference type="Pfam" id="PF02518"/>
    </source>
</evidence>
<keyword evidence="4" id="KW-0812">Transmembrane</keyword>
<name>A0A1E1F4Y5_9SPHN</name>
<dbReference type="InterPro" id="IPR050482">
    <property type="entry name" value="Sensor_HK_TwoCompSys"/>
</dbReference>
<dbReference type="Gene3D" id="3.30.565.10">
    <property type="entry name" value="Histidine kinase-like ATPase, C-terminal domain"/>
    <property type="match status" value="1"/>
</dbReference>
<feature type="domain" description="Histidine kinase/HSP90-like ATPase" evidence="5">
    <location>
        <begin position="623"/>
        <end position="708"/>
    </location>
</feature>
<feature type="transmembrane region" description="Helical" evidence="4">
    <location>
        <begin position="143"/>
        <end position="162"/>
    </location>
</feature>
<keyword evidence="4" id="KW-1133">Transmembrane helix</keyword>
<accession>A0A1E1F4Y5</accession>
<dbReference type="InterPro" id="IPR003594">
    <property type="entry name" value="HATPase_dom"/>
</dbReference>
<evidence type="ECO:0000313" key="7">
    <source>
        <dbReference type="Proteomes" id="UP000218272"/>
    </source>
</evidence>
<dbReference type="CDD" id="cd16917">
    <property type="entry name" value="HATPase_UhpB-NarQ-NarX-like"/>
    <property type="match status" value="1"/>
</dbReference>
<feature type="transmembrane region" description="Helical" evidence="4">
    <location>
        <begin position="263"/>
        <end position="284"/>
    </location>
</feature>
<reference evidence="6 7" key="1">
    <citation type="submission" date="2016-10" db="EMBL/GenBank/DDBJ databases">
        <title>Complete Genome Sequence of the Nonylphenol-Degrading Bacterium Sphingobium cloacae JCM 10874T.</title>
        <authorList>
            <person name="Ootsuka M."/>
            <person name="Nishizawa T."/>
            <person name="Ohta H."/>
        </authorList>
    </citation>
    <scope>NUCLEOTIDE SEQUENCE [LARGE SCALE GENOMIC DNA]</scope>
    <source>
        <strain evidence="6 7">JCM 10874</strain>
    </source>
</reference>
<dbReference type="EMBL" id="AP017655">
    <property type="protein sequence ID" value="BAV65584.1"/>
    <property type="molecule type" value="Genomic_DNA"/>
</dbReference>
<gene>
    <name evidence="6" type="ORF">SCLO_1025440</name>
</gene>
<keyword evidence="1" id="KW-0808">Transferase</keyword>
<evidence type="ECO:0000256" key="1">
    <source>
        <dbReference type="ARBA" id="ARBA00022679"/>
    </source>
</evidence>
<dbReference type="KEGG" id="sclo:SCLO_1025440"/>
<keyword evidence="3" id="KW-0902">Two-component regulatory system</keyword>
<dbReference type="SUPFAM" id="SSF55874">
    <property type="entry name" value="ATPase domain of HSP90 chaperone/DNA topoisomerase II/histidine kinase"/>
    <property type="match status" value="1"/>
</dbReference>
<evidence type="ECO:0000313" key="6">
    <source>
        <dbReference type="EMBL" id="BAV65584.1"/>
    </source>
</evidence>
<sequence>MSAALSPRLFLTLLVTGAIAIVLVVCAMTLAQPRAGRLLAGGGHVSVRLATQATSGGIVEGRVTALAAPDGRRMAILPMDLIEDPDLIDSYRVLDDFFARQTRLAKALRDGYGLELDTGQGTVVVAAPAGPLHLHHRLALLPAFFWVQIGVGVAGLLIGGWIHALRPRDRSARLFGLAGAGMFVALLPVAIYSSREIALPGGLFRLLLHISLAGSWVLGAALISLFLTYPRRLVRDRTILAVFMLCAGAFLIRSMRLAPTPAIAHQAPVLVALAALALGIAWQWRASAGDPAARVIVRWFGVSVLSGCALFVALIILPPMFGATSSVAQGYAVIAFLAIYGGAAVAVARYRLFDLDRWALRILLFAGTSVMLVVIDAILMIGIQMAPAPSLGLALLVTTLGYLPVRDMLWQRFAGRGQDRPRLFGMVSEVAFALDHRTEHWEALLRHAFDPLSIMRTGEDVHAPEIREDGAELRLPAVAGASALRLRFMHGGGRLFGEKERKLAQDIIALLQTIDARRQLYDQAVIHERLRIARDLHDDVGARLLSALHGADEGTRPALHAALDDIRLIVSGLGGEQRDFGSLMAELRHEVARRLEILDIALDWPLPDPREAEAVLDYRACRALSSMVRELTSNILRHADARSVTIRISCRDGVVEGTIADDGVGLPERRGERQGNGLRNLAARAQALCGGFVIGPGRPGTIARFDFPYAPMPTIPEQGVTAPRPALTIAE</sequence>
<proteinExistence type="predicted"/>
<dbReference type="GO" id="GO:0000160">
    <property type="term" value="P:phosphorelay signal transduction system"/>
    <property type="evidence" value="ECO:0007669"/>
    <property type="project" value="UniProtKB-KW"/>
</dbReference>
<dbReference type="Gene3D" id="1.20.5.1930">
    <property type="match status" value="1"/>
</dbReference>
<dbReference type="InterPro" id="IPR036890">
    <property type="entry name" value="HATPase_C_sf"/>
</dbReference>
<keyword evidence="2 6" id="KW-0418">Kinase</keyword>
<evidence type="ECO:0000256" key="2">
    <source>
        <dbReference type="ARBA" id="ARBA00022777"/>
    </source>
</evidence>
<keyword evidence="7" id="KW-1185">Reference proteome</keyword>
<organism evidence="6 7">
    <name type="scientific">Sphingobium cloacae</name>
    <dbReference type="NCBI Taxonomy" id="120107"/>
    <lineage>
        <taxon>Bacteria</taxon>
        <taxon>Pseudomonadati</taxon>
        <taxon>Pseudomonadota</taxon>
        <taxon>Alphaproteobacteria</taxon>
        <taxon>Sphingomonadales</taxon>
        <taxon>Sphingomonadaceae</taxon>
        <taxon>Sphingobium</taxon>
    </lineage>
</organism>
<feature type="transmembrane region" description="Helical" evidence="4">
    <location>
        <begin position="174"/>
        <end position="194"/>
    </location>
</feature>
<dbReference type="OrthoDB" id="9778496at2"/>
<dbReference type="AlphaFoldDB" id="A0A1E1F4Y5"/>
<feature type="transmembrane region" description="Helical" evidence="4">
    <location>
        <begin position="296"/>
        <end position="317"/>
    </location>
</feature>
<dbReference type="GO" id="GO:0016301">
    <property type="term" value="F:kinase activity"/>
    <property type="evidence" value="ECO:0007669"/>
    <property type="project" value="UniProtKB-KW"/>
</dbReference>
<feature type="transmembrane region" description="Helical" evidence="4">
    <location>
        <begin position="362"/>
        <end position="382"/>
    </location>
</feature>
<dbReference type="Proteomes" id="UP000218272">
    <property type="component" value="Chromosome SCLO_1"/>
</dbReference>
<dbReference type="Pfam" id="PF02518">
    <property type="entry name" value="HATPase_c"/>
    <property type="match status" value="1"/>
</dbReference>
<protein>
    <submittedName>
        <fullName evidence="6">Putative sensor histidine kinase</fullName>
    </submittedName>
</protein>
<feature type="transmembrane region" description="Helical" evidence="4">
    <location>
        <begin position="239"/>
        <end position="257"/>
    </location>
</feature>
<dbReference type="RefSeq" id="WP_066515397.1">
    <property type="nucleotide sequence ID" value="NZ_AP017655.1"/>
</dbReference>
<evidence type="ECO:0000256" key="4">
    <source>
        <dbReference type="SAM" id="Phobius"/>
    </source>
</evidence>